<name>A0AAF3EEQ4_9BILA</name>
<keyword evidence="6" id="KW-1185">Reference proteome</keyword>
<feature type="region of interest" description="Disordered" evidence="3">
    <location>
        <begin position="1"/>
        <end position="20"/>
    </location>
</feature>
<evidence type="ECO:0000313" key="6">
    <source>
        <dbReference type="Proteomes" id="UP000887575"/>
    </source>
</evidence>
<evidence type="ECO:0000256" key="2">
    <source>
        <dbReference type="ARBA" id="ARBA00022912"/>
    </source>
</evidence>
<feature type="domain" description="Tyrosine specific protein phosphatases" evidence="5">
    <location>
        <begin position="570"/>
        <end position="638"/>
    </location>
</feature>
<dbReference type="PROSITE" id="PS00383">
    <property type="entry name" value="TYR_PHOSPHATASE_1"/>
    <property type="match status" value="1"/>
</dbReference>
<dbReference type="InterPro" id="IPR000387">
    <property type="entry name" value="Tyr_Pase_dom"/>
</dbReference>
<dbReference type="Gene3D" id="3.90.190.10">
    <property type="entry name" value="Protein tyrosine phosphatase superfamily"/>
    <property type="match status" value="1"/>
</dbReference>
<sequence>MAGNEVRRRRLSPSDPQTSQNRWIEETVEKAEKPVAKRSSSIANRQLHWAVRLFPYYLFYGFWFLFGLLVIRKTNNAISAVRYVKTHGPLVGVDYIENSREFHDLIQLLDKEFTRPPAFLMLNQFALNMTDNFLCNTQSLGIHDRFIFITLDTVSRDTMRRRWPQIRQFHWPTPSLYKPFSFAEGPYQMIYLLRANIAISLIKKGKSFWMMQQDTFWRKNLFDLNLEDDLSYDAIFDQIGIDETSERAEWVNGANWFIRAGDNTLEFFERLADKLGHWYTPDMGIMIHQCHTWGTVKCAYIPHKIAHSWEWMYTDQNDPPYIIQLDCETDGGSKLMQLGKFGFHFTNRDGSCNEEKVLLARAKMANGSVSVGYQRATFPSWGRLQFKAYWYIVDCIIWTPYIGPFLKPYLPLVGYILMITMFRSVSLSRNFKRKEFIQLQFSKLRVTPSTSEMGRRGGGGGGVGFGRIPDRWLQYQPVGKHVEHTRFIPFKCPLDANFFNRNKELEDDDVFTVDLLLEMAKRVDKKIGLVIDLTNTQRYYYPAEFTSQGIEYQKLNCPGHEVDTREDIVQNFNKLVTSYLQRAPPDTLIGVHCTHGLNRTGYLIGRYMIDEAGWNAEEFINMFEHCRGHPIERQGYKDKLKWAQEQRDSKEAAAKAENELTQ</sequence>
<dbReference type="PANTHER" id="PTHR10367:SF9">
    <property type="entry name" value="DUAL-SPECIFICITY PHOSPHATASE 11 (RNA_RNP COMPLEX 1-INTERACTING)"/>
    <property type="match status" value="1"/>
</dbReference>
<organism evidence="6 7">
    <name type="scientific">Mesorhabditis belari</name>
    <dbReference type="NCBI Taxonomy" id="2138241"/>
    <lineage>
        <taxon>Eukaryota</taxon>
        <taxon>Metazoa</taxon>
        <taxon>Ecdysozoa</taxon>
        <taxon>Nematoda</taxon>
        <taxon>Chromadorea</taxon>
        <taxon>Rhabditida</taxon>
        <taxon>Rhabditina</taxon>
        <taxon>Rhabditomorpha</taxon>
        <taxon>Rhabditoidea</taxon>
        <taxon>Rhabditidae</taxon>
        <taxon>Mesorhabditinae</taxon>
        <taxon>Mesorhabditis</taxon>
    </lineage>
</organism>
<proteinExistence type="predicted"/>
<keyword evidence="4" id="KW-1133">Transmembrane helix</keyword>
<accession>A0AAF3EEQ4</accession>
<evidence type="ECO:0000259" key="5">
    <source>
        <dbReference type="PROSITE" id="PS50056"/>
    </source>
</evidence>
<dbReference type="InterPro" id="IPR029021">
    <property type="entry name" value="Prot-tyrosine_phosphatase-like"/>
</dbReference>
<dbReference type="Pfam" id="PF00782">
    <property type="entry name" value="DSPc"/>
    <property type="match status" value="1"/>
</dbReference>
<evidence type="ECO:0000313" key="7">
    <source>
        <dbReference type="WBParaSite" id="MBELARI_LOCUS12439"/>
    </source>
</evidence>
<dbReference type="InterPro" id="IPR020422">
    <property type="entry name" value="TYR_PHOSPHATASE_DUAL_dom"/>
</dbReference>
<dbReference type="Pfam" id="PF03407">
    <property type="entry name" value="Nucleotid_trans"/>
    <property type="match status" value="1"/>
</dbReference>
<keyword evidence="2" id="KW-0904">Protein phosphatase</keyword>
<keyword evidence="4" id="KW-0812">Transmembrane</keyword>
<protein>
    <recommendedName>
        <fullName evidence="5">Tyrosine specific protein phosphatases domain-containing protein</fullName>
    </recommendedName>
</protein>
<dbReference type="InterPro" id="IPR016130">
    <property type="entry name" value="Tyr_Pase_AS"/>
</dbReference>
<dbReference type="InterPro" id="IPR051029">
    <property type="entry name" value="mRNA_Capping_Enz/RNA_Phosphat"/>
</dbReference>
<evidence type="ECO:0000256" key="4">
    <source>
        <dbReference type="SAM" id="Phobius"/>
    </source>
</evidence>
<evidence type="ECO:0000256" key="1">
    <source>
        <dbReference type="ARBA" id="ARBA00022801"/>
    </source>
</evidence>
<dbReference type="AlphaFoldDB" id="A0AAF3EEQ4"/>
<keyword evidence="4" id="KW-0472">Membrane</keyword>
<dbReference type="PROSITE" id="PS50056">
    <property type="entry name" value="TYR_PHOSPHATASE_2"/>
    <property type="match status" value="1"/>
</dbReference>
<feature type="transmembrane region" description="Helical" evidence="4">
    <location>
        <begin position="54"/>
        <end position="71"/>
    </location>
</feature>
<evidence type="ECO:0000256" key="3">
    <source>
        <dbReference type="SAM" id="MobiDB-lite"/>
    </source>
</evidence>
<dbReference type="WBParaSite" id="MBELARI_LOCUS12439">
    <property type="protein sequence ID" value="MBELARI_LOCUS12439"/>
    <property type="gene ID" value="MBELARI_LOCUS12439"/>
</dbReference>
<keyword evidence="1" id="KW-0378">Hydrolase</keyword>
<dbReference type="SMART" id="SM00195">
    <property type="entry name" value="DSPc"/>
    <property type="match status" value="1"/>
</dbReference>
<dbReference type="Proteomes" id="UP000887575">
    <property type="component" value="Unassembled WGS sequence"/>
</dbReference>
<dbReference type="SUPFAM" id="SSF52799">
    <property type="entry name" value="(Phosphotyrosine protein) phosphatases II"/>
    <property type="match status" value="1"/>
</dbReference>
<dbReference type="PANTHER" id="PTHR10367">
    <property type="entry name" value="MRNA-CAPPING ENZYME"/>
    <property type="match status" value="1"/>
</dbReference>
<reference evidence="7" key="1">
    <citation type="submission" date="2024-02" db="UniProtKB">
        <authorList>
            <consortium name="WormBaseParasite"/>
        </authorList>
    </citation>
    <scope>IDENTIFICATION</scope>
</reference>
<dbReference type="InterPro" id="IPR000340">
    <property type="entry name" value="Dual-sp_phosphatase_cat-dom"/>
</dbReference>
<dbReference type="GO" id="GO:0004721">
    <property type="term" value="F:phosphoprotein phosphatase activity"/>
    <property type="evidence" value="ECO:0007669"/>
    <property type="project" value="UniProtKB-KW"/>
</dbReference>
<dbReference type="GO" id="GO:0004651">
    <property type="term" value="F:polynucleotide 5'-phosphatase activity"/>
    <property type="evidence" value="ECO:0007669"/>
    <property type="project" value="TreeGrafter"/>
</dbReference>
<dbReference type="InterPro" id="IPR005069">
    <property type="entry name" value="Nucl-diP-sugar_transferase"/>
</dbReference>